<name>L2GLN6_VITCO</name>
<dbReference type="SUPFAM" id="SSF54236">
    <property type="entry name" value="Ubiquitin-like"/>
    <property type="match status" value="1"/>
</dbReference>
<dbReference type="InterPro" id="IPR038587">
    <property type="entry name" value="Ribosomal_eL40_sf"/>
</dbReference>
<dbReference type="Gene3D" id="4.10.1060.50">
    <property type="match status" value="1"/>
</dbReference>
<dbReference type="GO" id="GO:1990904">
    <property type="term" value="C:ribonucleoprotein complex"/>
    <property type="evidence" value="ECO:0007669"/>
    <property type="project" value="UniProtKB-KW"/>
</dbReference>
<dbReference type="OrthoDB" id="2188425at2759"/>
<keyword evidence="6" id="KW-0378">Hydrolase</keyword>
<dbReference type="Proteomes" id="UP000011082">
    <property type="component" value="Unassembled WGS sequence"/>
</dbReference>
<sequence>MQIFIKSPNGLKTVEFDNSMTVGELQAHVSSVCGFEYTFSQPPYLCAARVFSENTTFNVHIPVLGGFKDLTEEVKELARNHIMVKICRKCYARNSINAERCRKKYCGHSTNLRPKKMSGKKV</sequence>
<evidence type="ECO:0000256" key="5">
    <source>
        <dbReference type="ARBA" id="ARBA00022786"/>
    </source>
</evidence>
<dbReference type="Pfam" id="PF21403">
    <property type="entry name" value="OTU1_UBXL"/>
    <property type="match status" value="1"/>
</dbReference>
<dbReference type="InterPro" id="IPR001975">
    <property type="entry name" value="Ribosomal_eL40_dom"/>
</dbReference>
<proteinExistence type="predicted"/>
<keyword evidence="5" id="KW-0833">Ubl conjugation pathway</keyword>
<evidence type="ECO:0000313" key="11">
    <source>
        <dbReference type="EMBL" id="ELA41549.1"/>
    </source>
</evidence>
<dbReference type="InterPro" id="IPR029071">
    <property type="entry name" value="Ubiquitin-like_domsf"/>
</dbReference>
<dbReference type="InterPro" id="IPR048857">
    <property type="entry name" value="OTU1_Ubl"/>
</dbReference>
<keyword evidence="4" id="KW-0645">Protease</keyword>
<evidence type="ECO:0000256" key="9">
    <source>
        <dbReference type="ARBA" id="ARBA00023274"/>
    </source>
</evidence>
<feature type="domain" description="Large ribosomal subunit protein eL40" evidence="10">
    <location>
        <begin position="69"/>
        <end position="119"/>
    </location>
</feature>
<dbReference type="SMART" id="SM01377">
    <property type="entry name" value="Ribosomal_L40e"/>
    <property type="match status" value="1"/>
</dbReference>
<dbReference type="SUPFAM" id="SSF57829">
    <property type="entry name" value="Zn-binding ribosomal proteins"/>
    <property type="match status" value="1"/>
</dbReference>
<accession>L2GLN6</accession>
<dbReference type="GeneID" id="19882124"/>
<dbReference type="GO" id="GO:0003735">
    <property type="term" value="F:structural constituent of ribosome"/>
    <property type="evidence" value="ECO:0007669"/>
    <property type="project" value="InterPro"/>
</dbReference>
<dbReference type="RefSeq" id="XP_007604859.1">
    <property type="nucleotide sequence ID" value="XM_007604797.1"/>
</dbReference>
<comment type="catalytic activity">
    <reaction evidence="1">
        <text>Thiol-dependent hydrolysis of ester, thioester, amide, peptide and isopeptide bonds formed by the C-terminal Gly of ubiquitin (a 76-residue protein attached to proteins as an intracellular targeting signal).</text>
        <dbReference type="EC" id="3.4.19.12"/>
    </reaction>
</comment>
<evidence type="ECO:0000313" key="12">
    <source>
        <dbReference type="Proteomes" id="UP000011082"/>
    </source>
</evidence>
<dbReference type="VEuPathDB" id="MicrosporidiaDB:VICG_01413"/>
<protein>
    <recommendedName>
        <fullName evidence="2">ubiquitinyl hydrolase 1</fullName>
        <ecNumber evidence="2">3.4.19.12</ecNumber>
    </recommendedName>
</protein>
<evidence type="ECO:0000256" key="7">
    <source>
        <dbReference type="ARBA" id="ARBA00022807"/>
    </source>
</evidence>
<dbReference type="InParanoid" id="L2GLN6"/>
<dbReference type="InterPro" id="IPR011332">
    <property type="entry name" value="Ribosomal_zn-bd"/>
</dbReference>
<dbReference type="HOGENOM" id="CLU_1948316_0_0_1"/>
<organism evidence="11 12">
    <name type="scientific">Vittaforma corneae (strain ATCC 50505)</name>
    <name type="common">Microsporidian parasite</name>
    <name type="synonym">Nosema corneum</name>
    <dbReference type="NCBI Taxonomy" id="993615"/>
    <lineage>
        <taxon>Eukaryota</taxon>
        <taxon>Fungi</taxon>
        <taxon>Fungi incertae sedis</taxon>
        <taxon>Microsporidia</taxon>
        <taxon>Nosematidae</taxon>
        <taxon>Vittaforma</taxon>
    </lineage>
</organism>
<evidence type="ECO:0000259" key="10">
    <source>
        <dbReference type="SMART" id="SM01377"/>
    </source>
</evidence>
<dbReference type="EMBL" id="JH370142">
    <property type="protein sequence ID" value="ELA41549.1"/>
    <property type="molecule type" value="Genomic_DNA"/>
</dbReference>
<dbReference type="Pfam" id="PF01020">
    <property type="entry name" value="Ribosomal_L40e"/>
    <property type="match status" value="1"/>
</dbReference>
<keyword evidence="3" id="KW-1017">Isopeptide bond</keyword>
<evidence type="ECO:0000256" key="3">
    <source>
        <dbReference type="ARBA" id="ARBA00022499"/>
    </source>
</evidence>
<dbReference type="STRING" id="993615.L2GLN6"/>
<dbReference type="EC" id="3.4.19.12" evidence="2"/>
<keyword evidence="7" id="KW-0788">Thiol protease</keyword>
<gene>
    <name evidence="11" type="ORF">VICG_01413</name>
</gene>
<evidence type="ECO:0000256" key="8">
    <source>
        <dbReference type="ARBA" id="ARBA00022980"/>
    </source>
</evidence>
<dbReference type="OMA" id="ARNHIMV"/>
<evidence type="ECO:0000256" key="1">
    <source>
        <dbReference type="ARBA" id="ARBA00000707"/>
    </source>
</evidence>
<dbReference type="GO" id="GO:0005840">
    <property type="term" value="C:ribosome"/>
    <property type="evidence" value="ECO:0007669"/>
    <property type="project" value="UniProtKB-KW"/>
</dbReference>
<evidence type="ECO:0000256" key="2">
    <source>
        <dbReference type="ARBA" id="ARBA00012759"/>
    </source>
</evidence>
<keyword evidence="12" id="KW-1185">Reference proteome</keyword>
<keyword evidence="9" id="KW-0687">Ribonucleoprotein</keyword>
<dbReference type="GO" id="GO:0006412">
    <property type="term" value="P:translation"/>
    <property type="evidence" value="ECO:0007669"/>
    <property type="project" value="InterPro"/>
</dbReference>
<evidence type="ECO:0000256" key="4">
    <source>
        <dbReference type="ARBA" id="ARBA00022670"/>
    </source>
</evidence>
<keyword evidence="8" id="KW-0689">Ribosomal protein</keyword>
<dbReference type="AlphaFoldDB" id="L2GLN6"/>
<evidence type="ECO:0000256" key="6">
    <source>
        <dbReference type="ARBA" id="ARBA00022801"/>
    </source>
</evidence>
<reference evidence="12" key="1">
    <citation type="submission" date="2011-05" db="EMBL/GenBank/DDBJ databases">
        <title>The genome sequence of Vittaforma corneae strain ATCC 50505.</title>
        <authorList>
            <consortium name="The Broad Institute Genome Sequencing Platform"/>
            <person name="Cuomo C."/>
            <person name="Didier E."/>
            <person name="Bowers L."/>
            <person name="Young S.K."/>
            <person name="Zeng Q."/>
            <person name="Gargeya S."/>
            <person name="Fitzgerald M."/>
            <person name="Haas B."/>
            <person name="Abouelleil A."/>
            <person name="Alvarado L."/>
            <person name="Arachchi H.M."/>
            <person name="Berlin A."/>
            <person name="Chapman S.B."/>
            <person name="Gearin G."/>
            <person name="Goldberg J."/>
            <person name="Griggs A."/>
            <person name="Gujja S."/>
            <person name="Hansen M."/>
            <person name="Heiman D."/>
            <person name="Howarth C."/>
            <person name="Larimer J."/>
            <person name="Lui A."/>
            <person name="MacDonald P.J.P."/>
            <person name="McCowen C."/>
            <person name="Montmayeur A."/>
            <person name="Murphy C."/>
            <person name="Neiman D."/>
            <person name="Pearson M."/>
            <person name="Priest M."/>
            <person name="Roberts A."/>
            <person name="Saif S."/>
            <person name="Shea T."/>
            <person name="Sisk P."/>
            <person name="Stolte C."/>
            <person name="Sykes S."/>
            <person name="Wortman J."/>
            <person name="Nusbaum C."/>
            <person name="Birren B."/>
        </authorList>
    </citation>
    <scope>NUCLEOTIDE SEQUENCE [LARGE SCALE GENOMIC DNA]</scope>
    <source>
        <strain evidence="12">ATCC 50505</strain>
    </source>
</reference>